<dbReference type="InterPro" id="IPR001242">
    <property type="entry name" value="Condensation_dom"/>
</dbReference>
<dbReference type="Proteomes" id="UP001321749">
    <property type="component" value="Unassembled WGS sequence"/>
</dbReference>
<dbReference type="InterPro" id="IPR020845">
    <property type="entry name" value="AMP-binding_CS"/>
</dbReference>
<dbReference type="FunFam" id="3.40.50.12780:FF:000014">
    <property type="entry name" value="Nonribosomal peptide synthetase 1"/>
    <property type="match status" value="1"/>
</dbReference>
<evidence type="ECO:0000256" key="2">
    <source>
        <dbReference type="ARBA" id="ARBA00022553"/>
    </source>
</evidence>
<dbReference type="FunFam" id="3.30.559.30:FF:000003">
    <property type="entry name" value="Nonribosomal peptide synthase SidD"/>
    <property type="match status" value="1"/>
</dbReference>
<dbReference type="GO" id="GO:0031177">
    <property type="term" value="F:phosphopantetheine binding"/>
    <property type="evidence" value="ECO:0007669"/>
    <property type="project" value="InterPro"/>
</dbReference>
<dbReference type="SUPFAM" id="SSF47336">
    <property type="entry name" value="ACP-like"/>
    <property type="match status" value="2"/>
</dbReference>
<evidence type="ECO:0000256" key="4">
    <source>
        <dbReference type="ARBA" id="ARBA00029454"/>
    </source>
</evidence>
<reference evidence="7" key="2">
    <citation type="submission" date="2023-06" db="EMBL/GenBank/DDBJ databases">
        <authorList>
            <consortium name="Lawrence Berkeley National Laboratory"/>
            <person name="Mondo S.J."/>
            <person name="Hensen N."/>
            <person name="Bonometti L."/>
            <person name="Westerberg I."/>
            <person name="Brannstrom I.O."/>
            <person name="Guillou S."/>
            <person name="Cros-Aarteil S."/>
            <person name="Calhoun S."/>
            <person name="Haridas S."/>
            <person name="Kuo A."/>
            <person name="Pangilinan J."/>
            <person name="Riley R."/>
            <person name="Labutti K."/>
            <person name="Andreopoulos B."/>
            <person name="Lipzen A."/>
            <person name="Chen C."/>
            <person name="Yanf M."/>
            <person name="Daum C."/>
            <person name="Ng V."/>
            <person name="Clum A."/>
            <person name="Steindorff A."/>
            <person name="Ohm R."/>
            <person name="Martin F."/>
            <person name="Silar P."/>
            <person name="Natvig D."/>
            <person name="Lalanne C."/>
            <person name="Gautier V."/>
            <person name="Ament-Velasquez S.L."/>
            <person name="Kruys A."/>
            <person name="Hutchinson M.I."/>
            <person name="Powell A.J."/>
            <person name="Barry K."/>
            <person name="Miller A.N."/>
            <person name="Grigoriev I.V."/>
            <person name="Debuchy R."/>
            <person name="Gladieux P."/>
            <person name="Thoren M.H."/>
            <person name="Johannesson H."/>
        </authorList>
    </citation>
    <scope>NUCLEOTIDE SEQUENCE</scope>
    <source>
        <strain evidence="7">PSN324</strain>
    </source>
</reference>
<comment type="caution">
    <text evidence="7">The sequence shown here is derived from an EMBL/GenBank/DDBJ whole genome shotgun (WGS) entry which is preliminary data.</text>
</comment>
<keyword evidence="2" id="KW-0597">Phosphoprotein</keyword>
<sequence length="2021" mass="220889">MHLAQHAPGFPGLGNAGLRSRDAMQLNSSDAPLESVTRTISARESALDALILAWALLLQRQRGDDNRVEHFTWGHRSLGGTETPLRFSLSALGLELNRTKKDPVSTCLASIKSATTNIARPGVLYLFFNDELDAPLSSQKDASPNWFFQLGVTRQAETLTLQGIWPSSNTTKADALTAKQANDRLDTFIELLTTIVESPTTSLSSLLDPLPRDLDQIWAWNAELPPLIDRTMQDIISEQADANPDKLALSSWDGAWTYAELELMSTRLAHHLCSLGITVGTNVPLCFEKCRWTIVALLAIMKAGGAFALTDPTSQPEGRLRVMVEQTGGKVVMASASQTELAQRILPEGGQVVTVSEELFQSFSKIRQEDLAPLPAIPTVTSPLYIQFTSGSTGKPKGVVVSHANFTSGAIPRAKAVGYRSSTRCFEFASYAFDVSIDCMLCTLAVGGTICIPSDADRMNDLGGAIVASGANMAHMTPSVARVLDPAVIADLDVLGLGGEAVSAADAAAWSKGKTSVIIAYGPSECTVGCTVNNTFARNKDERKQFTTGNIGKGVGAVGWIVDPEDHDRLVPVGSVGELLVEGPVVGLGYLGEAEKTAEVFIDDPAFLVAGHGATPGRSGKMYKTGDLVRYDADGSGDIVFVGRKDAQVKLRGQRVELVEIEHHLRRHLPSGIKIAAEVIKPLGAEPTLVAFLTESDTKSAASVDAEGTEEEKEDEVIFSDELLAALSGIEEKLSVDLPRYMVPATYIPLRAMPVLPSAKIDRKKLRALGAAMTREQISDSSRRKNQQSTEGAAPSTEMEVLLAGVWRSLLGDQVTISVQDSFFALGGDSLRAMRLVPAARAAGISVTVADVFRYPVLRDMAVVAKKASSETGDSANEIPPFGLIAKGWSAPEAKAETSRLCNVDEADVEDVYPCTPLQEALMALSAKVKEAYVAQRVLKMDDAESAERLKSAFETVAADSPILRTRIVQVSQYGLMQVLVKEPITWRSASSLAQYLELDRDEEMALGTKLVRFAMIRERGAFHFVLTMHHALYDGWSMPLVVDRVNQAYQGVTPRQPAAQFKHFIDYLDNRLDRAGCDAYWREQLDGATGVQFPRLPFEGYQTQADSLLEVDIKLDGRKLPTLPGVTVTLATVVRAAWALVASQYCSGNSDIVFGETLTGRNAPIVGVEEIEGPMITTVPVRVTIDREATVEQYLQAIAEHIVGQIPYEHAGLQHIRKLSDDALQACELRTGFVLHPAAGEVAADDKTPANGLVPAGDNEAAQEALKFNTYALMLVCSLSADGFFVMASFDSKTVDKETMARVLEQLRSVVHQLCEVDAREAKVGAVQCLTDADKKELEALSRRPKLTGADLEHLGIAETEIEAAWIADAGNYKRPSPRGAVGELLVETKKELVAPAVAIERPAWLAHGSGGARLYRTGRLASFDFDDARPALKVLSRSAKIKPDFTVPKKKSASSSGPAVTATSSKQKLLRGIWSRLLRIDEDKIFLGDSFFSRGGDSITAMKLASEARQLGMQLSVAQVFGNRTLYDMANVMQPLPTVAAQTETERSVARQSRKNLYQPFSLLLRSFMGRIQDSLANRKWQILDVLPARPLQEIAVRGTVELPRFSIRYELMHFEGMVDKKQLFRACQELVASNEVLRTVFVRLDGTCYSVVIDNPFTVEIAEYEIDDDVGAFAGQLSRLDAQTRMPYGSSFVKWFFVTNGSECSLVFRLSHAQYDEICLPIFINQLHQLYQDPDSVSPSYPFSAFVNHVVQDAIPAAVPYWRNLLEGAKGISVLRPDTPVTDRRHYAIHRTVDISARSRDVTVATLPSAAWALTLARLLGVSDVVFGEVASGRGGDVPGVPDANLIAGPCWQYVPTRVRFDGPSPIRTGRDLLESLQTQHMTTSQHDCMGLEEILRDCCGEDWDHQKEELGGAASGSGLGSGPWFDTVVHQDVAHVEELDFWDKRARFETVYAYEEPLREWKIQAFYEARPEGGERLTIEIVTFRSWKEEAGELLDKVCEGLRQLVERPEEELGTWW</sequence>
<feature type="domain" description="Carrier" evidence="6">
    <location>
        <begin position="794"/>
        <end position="869"/>
    </location>
</feature>
<evidence type="ECO:0000256" key="1">
    <source>
        <dbReference type="ARBA" id="ARBA00022450"/>
    </source>
</evidence>
<evidence type="ECO:0000259" key="6">
    <source>
        <dbReference type="PROSITE" id="PS50075"/>
    </source>
</evidence>
<proteinExistence type="inferred from homology"/>
<dbReference type="InterPro" id="IPR009081">
    <property type="entry name" value="PP-bd_ACP"/>
</dbReference>
<dbReference type="Pfam" id="PF00550">
    <property type="entry name" value="PP-binding"/>
    <property type="match status" value="2"/>
</dbReference>
<name>A0AAV9HIF5_9PEZI</name>
<reference evidence="7" key="1">
    <citation type="journal article" date="2023" name="Mol. Phylogenet. Evol.">
        <title>Genome-scale phylogeny and comparative genomics of the fungal order Sordariales.</title>
        <authorList>
            <person name="Hensen N."/>
            <person name="Bonometti L."/>
            <person name="Westerberg I."/>
            <person name="Brannstrom I.O."/>
            <person name="Guillou S."/>
            <person name="Cros-Aarteil S."/>
            <person name="Calhoun S."/>
            <person name="Haridas S."/>
            <person name="Kuo A."/>
            <person name="Mondo S."/>
            <person name="Pangilinan J."/>
            <person name="Riley R."/>
            <person name="LaButti K."/>
            <person name="Andreopoulos B."/>
            <person name="Lipzen A."/>
            <person name="Chen C."/>
            <person name="Yan M."/>
            <person name="Daum C."/>
            <person name="Ng V."/>
            <person name="Clum A."/>
            <person name="Steindorff A."/>
            <person name="Ohm R.A."/>
            <person name="Martin F."/>
            <person name="Silar P."/>
            <person name="Natvig D.O."/>
            <person name="Lalanne C."/>
            <person name="Gautier V."/>
            <person name="Ament-Velasquez S.L."/>
            <person name="Kruys A."/>
            <person name="Hutchinson M.I."/>
            <person name="Powell A.J."/>
            <person name="Barry K."/>
            <person name="Miller A.N."/>
            <person name="Grigoriev I.V."/>
            <person name="Debuchy R."/>
            <person name="Gladieux P."/>
            <person name="Hiltunen Thoren M."/>
            <person name="Johannesson H."/>
        </authorList>
    </citation>
    <scope>NUCLEOTIDE SEQUENCE</scope>
    <source>
        <strain evidence="7">PSN324</strain>
    </source>
</reference>
<dbReference type="Pfam" id="PF00668">
    <property type="entry name" value="Condensation"/>
    <property type="match status" value="2"/>
</dbReference>
<dbReference type="CDD" id="cd19545">
    <property type="entry name" value="FUM14_C_NRPS-like"/>
    <property type="match status" value="1"/>
</dbReference>
<dbReference type="InterPro" id="IPR042099">
    <property type="entry name" value="ANL_N_sf"/>
</dbReference>
<dbReference type="SMART" id="SM00823">
    <property type="entry name" value="PKS_PP"/>
    <property type="match status" value="2"/>
</dbReference>
<keyword evidence="3" id="KW-0436">Ligase</keyword>
<dbReference type="PROSITE" id="PS50075">
    <property type="entry name" value="CARRIER"/>
    <property type="match status" value="2"/>
</dbReference>
<gene>
    <name evidence="7" type="ORF">QBC42DRAFT_339890</name>
</gene>
<dbReference type="Gene3D" id="1.10.1200.10">
    <property type="entry name" value="ACP-like"/>
    <property type="match status" value="2"/>
</dbReference>
<dbReference type="Pfam" id="PF00501">
    <property type="entry name" value="AMP-binding"/>
    <property type="match status" value="1"/>
</dbReference>
<evidence type="ECO:0000256" key="5">
    <source>
        <dbReference type="SAM" id="MobiDB-lite"/>
    </source>
</evidence>
<evidence type="ECO:0000313" key="8">
    <source>
        <dbReference type="Proteomes" id="UP001321749"/>
    </source>
</evidence>
<dbReference type="PANTHER" id="PTHR45527">
    <property type="entry name" value="NONRIBOSOMAL PEPTIDE SYNTHETASE"/>
    <property type="match status" value="1"/>
</dbReference>
<dbReference type="Gene3D" id="3.30.300.30">
    <property type="match status" value="1"/>
</dbReference>
<dbReference type="InterPro" id="IPR023213">
    <property type="entry name" value="CAT-like_dom_sf"/>
</dbReference>
<dbReference type="EMBL" id="MU865019">
    <property type="protein sequence ID" value="KAK4460133.1"/>
    <property type="molecule type" value="Genomic_DNA"/>
</dbReference>
<keyword evidence="1" id="KW-0596">Phosphopantetheine</keyword>
<dbReference type="SUPFAM" id="SSF52777">
    <property type="entry name" value="CoA-dependent acyltransferases"/>
    <property type="match status" value="4"/>
</dbReference>
<dbReference type="InterPro" id="IPR000873">
    <property type="entry name" value="AMP-dep_synth/lig_dom"/>
</dbReference>
<dbReference type="InterPro" id="IPR020806">
    <property type="entry name" value="PKS_PP-bd"/>
</dbReference>
<evidence type="ECO:0000313" key="7">
    <source>
        <dbReference type="EMBL" id="KAK4460133.1"/>
    </source>
</evidence>
<organism evidence="7 8">
    <name type="scientific">Cladorrhinum samala</name>
    <dbReference type="NCBI Taxonomy" id="585594"/>
    <lineage>
        <taxon>Eukaryota</taxon>
        <taxon>Fungi</taxon>
        <taxon>Dikarya</taxon>
        <taxon>Ascomycota</taxon>
        <taxon>Pezizomycotina</taxon>
        <taxon>Sordariomycetes</taxon>
        <taxon>Sordariomycetidae</taxon>
        <taxon>Sordariales</taxon>
        <taxon>Podosporaceae</taxon>
        <taxon>Cladorrhinum</taxon>
    </lineage>
</organism>
<dbReference type="Gene3D" id="3.30.559.10">
    <property type="entry name" value="Chloramphenicol acetyltransferase-like domain"/>
    <property type="match status" value="2"/>
</dbReference>
<keyword evidence="8" id="KW-1185">Reference proteome</keyword>
<dbReference type="SUPFAM" id="SSF56801">
    <property type="entry name" value="Acetyl-CoA synthetase-like"/>
    <property type="match status" value="1"/>
</dbReference>
<dbReference type="GO" id="GO:0044550">
    <property type="term" value="P:secondary metabolite biosynthetic process"/>
    <property type="evidence" value="ECO:0007669"/>
    <property type="project" value="TreeGrafter"/>
</dbReference>
<feature type="region of interest" description="Disordered" evidence="5">
    <location>
        <begin position="773"/>
        <end position="796"/>
    </location>
</feature>
<dbReference type="Gene3D" id="3.40.50.12780">
    <property type="entry name" value="N-terminal domain of ligase-like"/>
    <property type="match status" value="1"/>
</dbReference>
<evidence type="ECO:0000256" key="3">
    <source>
        <dbReference type="ARBA" id="ARBA00022598"/>
    </source>
</evidence>
<dbReference type="Gene3D" id="3.30.559.30">
    <property type="entry name" value="Nonribosomal peptide synthetase, condensation domain"/>
    <property type="match status" value="2"/>
</dbReference>
<protein>
    <submittedName>
        <fullName evidence="7">HC-toxin synthetase</fullName>
    </submittedName>
</protein>
<dbReference type="InterPro" id="IPR045851">
    <property type="entry name" value="AMP-bd_C_sf"/>
</dbReference>
<dbReference type="PANTHER" id="PTHR45527:SF3">
    <property type="entry name" value="SIDEROPHORE SYNTHETASE (EUROFUNG)"/>
    <property type="match status" value="1"/>
</dbReference>
<dbReference type="CDD" id="cd05918">
    <property type="entry name" value="A_NRPS_SidN3_like"/>
    <property type="match status" value="1"/>
</dbReference>
<dbReference type="FunFam" id="1.10.1200.10:FF:000005">
    <property type="entry name" value="Nonribosomal peptide synthetase 1"/>
    <property type="match status" value="1"/>
</dbReference>
<dbReference type="PROSITE" id="PS00455">
    <property type="entry name" value="AMP_BINDING"/>
    <property type="match status" value="1"/>
</dbReference>
<dbReference type="GO" id="GO:0016874">
    <property type="term" value="F:ligase activity"/>
    <property type="evidence" value="ECO:0007669"/>
    <property type="project" value="UniProtKB-KW"/>
</dbReference>
<dbReference type="InterPro" id="IPR036736">
    <property type="entry name" value="ACP-like_sf"/>
</dbReference>
<comment type="similarity">
    <text evidence="4">Belongs to the NRP synthetase family.</text>
</comment>
<dbReference type="FunFam" id="3.30.300.30:FF:000015">
    <property type="entry name" value="Nonribosomal peptide synthase SidD"/>
    <property type="match status" value="1"/>
</dbReference>
<dbReference type="GO" id="GO:0043041">
    <property type="term" value="P:amino acid activation for nonribosomal peptide biosynthetic process"/>
    <property type="evidence" value="ECO:0007669"/>
    <property type="project" value="TreeGrafter"/>
</dbReference>
<dbReference type="GO" id="GO:0005737">
    <property type="term" value="C:cytoplasm"/>
    <property type="evidence" value="ECO:0007669"/>
    <property type="project" value="TreeGrafter"/>
</dbReference>
<accession>A0AAV9HIF5</accession>
<feature type="domain" description="Carrier" evidence="6">
    <location>
        <begin position="1463"/>
        <end position="1539"/>
    </location>
</feature>